<evidence type="ECO:0000256" key="2">
    <source>
        <dbReference type="ARBA" id="ARBA00022475"/>
    </source>
</evidence>
<evidence type="ECO:0000256" key="1">
    <source>
        <dbReference type="ARBA" id="ARBA00004651"/>
    </source>
</evidence>
<keyword evidence="4" id="KW-1133">Transmembrane helix</keyword>
<organism evidence="9">
    <name type="scientific">Anopheles atroparvus</name>
    <name type="common">European mosquito</name>
    <dbReference type="NCBI Taxonomy" id="41427"/>
    <lineage>
        <taxon>Eukaryota</taxon>
        <taxon>Metazoa</taxon>
        <taxon>Ecdysozoa</taxon>
        <taxon>Arthropoda</taxon>
        <taxon>Hexapoda</taxon>
        <taxon>Insecta</taxon>
        <taxon>Pterygota</taxon>
        <taxon>Neoptera</taxon>
        <taxon>Endopterygota</taxon>
        <taxon>Diptera</taxon>
        <taxon>Nematocera</taxon>
        <taxon>Culicoidea</taxon>
        <taxon>Culicidae</taxon>
        <taxon>Anophelinae</taxon>
        <taxon>Anopheles</taxon>
    </lineage>
</organism>
<keyword evidence="7" id="KW-0325">Glycoprotein</keyword>
<dbReference type="InterPro" id="IPR057074">
    <property type="entry name" value="IR75A_N"/>
</dbReference>
<dbReference type="GO" id="GO:0005886">
    <property type="term" value="C:plasma membrane"/>
    <property type="evidence" value="ECO:0007669"/>
    <property type="project" value="UniProtKB-SubCell"/>
</dbReference>
<dbReference type="STRING" id="41427.A0A182IM88"/>
<dbReference type="PANTHER" id="PTHR42643">
    <property type="entry name" value="IONOTROPIC RECEPTOR 20A-RELATED"/>
    <property type="match status" value="1"/>
</dbReference>
<proteinExistence type="predicted"/>
<keyword evidence="5" id="KW-0472">Membrane</keyword>
<comment type="subcellular location">
    <subcellularLocation>
        <location evidence="1">Cell membrane</location>
        <topology evidence="1">Multi-pass membrane protein</topology>
    </subcellularLocation>
</comment>
<dbReference type="InterPro" id="IPR052192">
    <property type="entry name" value="Insect_Ionotropic_Sensory_Rcpt"/>
</dbReference>
<dbReference type="EnsemblMetazoa" id="AATE001801-RA">
    <property type="protein sequence ID" value="AATE001801-PA.1"/>
    <property type="gene ID" value="AATE001801"/>
</dbReference>
<evidence type="ECO:0000259" key="8">
    <source>
        <dbReference type="Pfam" id="PF24576"/>
    </source>
</evidence>
<evidence type="ECO:0000256" key="7">
    <source>
        <dbReference type="ARBA" id="ARBA00023180"/>
    </source>
</evidence>
<evidence type="ECO:0000256" key="5">
    <source>
        <dbReference type="ARBA" id="ARBA00023136"/>
    </source>
</evidence>
<dbReference type="Pfam" id="PF24576">
    <property type="entry name" value="IR75A_N"/>
    <property type="match status" value="1"/>
</dbReference>
<sequence length="754" mass="84510">MVVLLDANLTDRESLLFDFLSIKHCKHTIIFDCHSEQEQEAEVIFERKTVLKAAGARSTSVRFVDISTASRPRHNVTTIFTTRLYAKCCCVLDYTCPGASGLLEEVSKYRLLNNTFSWLLLPRTTANRADVHRVLWNTTGIQMNTDLITTDLAGDGSVNLFDIYSKGRHLCKDIYRTLYGSWRRGQGFSLIGNYSGYRIRQNFNFLQLRGVTVIDRENVTSAMVDRLLSEPGLTKGIVAFVKYHYALLVVLRDFHNFTIKYRSTRGWAGRLPSGYRLGLLGVVKRHEADVAATGIIMRLSRQPELDSIHYSWAFETGFIYKITPDIGSKSEGNGFVAPFSPSVWIAFLLSLALAVAVLKYLATLAGRWMREHEPTRATVAYLVDVVSCVAQQGVPYVSRLVPARVALIVLLVANLVLYNYYTSTVVSGLLSSQMIGPETIPQVIDSPLKLSLTDTGYHRILLREQTLPYSTRMHERTAFPPRLPNDLPLFTDVDHAVPFLRRGGHVLHCELTEVYPAIANQFTANEICELRTVEGLYKYDIRVMAFILPKHSMYAEMFKITVSYERMDVQFPEHISRFDVVGSGVLQSQRQKPVNVQIVHQSWSYSLGFIFRLTPEVNGVTREVSFLSPFTGAVWGAVLVVIALALMALQLTGACHASGAPPSHNHFLIDMIGLLAQQGTTKSSARIPVRIALYAVLLMNFLLYNYYSDSIVGELLSVTNPGPTTIGQLAECPLTVVFHNDSYNHALLEIEQGE</sequence>
<keyword evidence="2" id="KW-1003">Cell membrane</keyword>
<keyword evidence="6" id="KW-0675">Receptor</keyword>
<reference evidence="9" key="1">
    <citation type="submission" date="2022-08" db="UniProtKB">
        <authorList>
            <consortium name="EnsemblMetazoa"/>
        </authorList>
    </citation>
    <scope>IDENTIFICATION</scope>
    <source>
        <strain evidence="9">EBRO</strain>
    </source>
</reference>
<accession>A0A182IM88</accession>
<name>A0A182IM88_ANOAO</name>
<dbReference type="PANTHER" id="PTHR42643:SF37">
    <property type="entry name" value="IONOTROPIC RECEPTOR 11A-RELATED"/>
    <property type="match status" value="1"/>
</dbReference>
<evidence type="ECO:0000313" key="9">
    <source>
        <dbReference type="EnsemblMetazoa" id="AATE001801-PA.1"/>
    </source>
</evidence>
<evidence type="ECO:0000256" key="3">
    <source>
        <dbReference type="ARBA" id="ARBA00022692"/>
    </source>
</evidence>
<keyword evidence="3" id="KW-0812">Transmembrane</keyword>
<evidence type="ECO:0000256" key="6">
    <source>
        <dbReference type="ARBA" id="ARBA00023170"/>
    </source>
</evidence>
<dbReference type="AlphaFoldDB" id="A0A182IM88"/>
<evidence type="ECO:0000256" key="4">
    <source>
        <dbReference type="ARBA" id="ARBA00022989"/>
    </source>
</evidence>
<protein>
    <recommendedName>
        <fullName evidence="8">Ionotropic receptor 75a N-terminal domain-containing protein</fullName>
    </recommendedName>
</protein>
<dbReference type="VEuPathDB" id="VectorBase:AATE001801"/>
<feature type="domain" description="Ionotropic receptor 75a N-terminal" evidence="8">
    <location>
        <begin position="13"/>
        <end position="213"/>
    </location>
</feature>
<dbReference type="SUPFAM" id="SSF53850">
    <property type="entry name" value="Periplasmic binding protein-like II"/>
    <property type="match status" value="1"/>
</dbReference>
<dbReference type="Gene3D" id="1.10.287.70">
    <property type="match status" value="1"/>
</dbReference>